<gene>
    <name evidence="1" type="ORF">V6N11_019087</name>
    <name evidence="2" type="ORF">V6N11_019088</name>
</gene>
<accession>A0ABR2R1H1</accession>
<reference evidence="1 3" key="1">
    <citation type="journal article" date="2024" name="G3 (Bethesda)">
        <title>Genome assembly of Hibiscus sabdariffa L. provides insights into metabolisms of medicinal natural products.</title>
        <authorList>
            <person name="Kim T."/>
        </authorList>
    </citation>
    <scope>NUCLEOTIDE SEQUENCE [LARGE SCALE GENOMIC DNA]</scope>
    <source>
        <strain evidence="1">TK-2024</strain>
        <tissue evidence="1">Old leaves</tissue>
    </source>
</reference>
<keyword evidence="3" id="KW-1185">Reference proteome</keyword>
<name>A0ABR2R1H1_9ROSI</name>
<evidence type="ECO:0000313" key="1">
    <source>
        <dbReference type="EMBL" id="KAK9006753.1"/>
    </source>
</evidence>
<dbReference type="EMBL" id="JBBPBN010000028">
    <property type="protein sequence ID" value="KAK9006753.1"/>
    <property type="molecule type" value="Genomic_DNA"/>
</dbReference>
<proteinExistence type="predicted"/>
<dbReference type="Proteomes" id="UP001396334">
    <property type="component" value="Unassembled WGS sequence"/>
</dbReference>
<evidence type="ECO:0000313" key="3">
    <source>
        <dbReference type="Proteomes" id="UP001396334"/>
    </source>
</evidence>
<organism evidence="1 3">
    <name type="scientific">Hibiscus sabdariffa</name>
    <name type="common">roselle</name>
    <dbReference type="NCBI Taxonomy" id="183260"/>
    <lineage>
        <taxon>Eukaryota</taxon>
        <taxon>Viridiplantae</taxon>
        <taxon>Streptophyta</taxon>
        <taxon>Embryophyta</taxon>
        <taxon>Tracheophyta</taxon>
        <taxon>Spermatophyta</taxon>
        <taxon>Magnoliopsida</taxon>
        <taxon>eudicotyledons</taxon>
        <taxon>Gunneridae</taxon>
        <taxon>Pentapetalae</taxon>
        <taxon>rosids</taxon>
        <taxon>malvids</taxon>
        <taxon>Malvales</taxon>
        <taxon>Malvaceae</taxon>
        <taxon>Malvoideae</taxon>
        <taxon>Hibiscus</taxon>
    </lineage>
</organism>
<dbReference type="EMBL" id="JBBPBN010000028">
    <property type="protein sequence ID" value="KAK9006754.1"/>
    <property type="molecule type" value="Genomic_DNA"/>
</dbReference>
<comment type="caution">
    <text evidence="1">The sequence shown here is derived from an EMBL/GenBank/DDBJ whole genome shotgun (WGS) entry which is preliminary data.</text>
</comment>
<evidence type="ECO:0000313" key="2">
    <source>
        <dbReference type="EMBL" id="KAK9006754.1"/>
    </source>
</evidence>
<protein>
    <submittedName>
        <fullName evidence="1">Uncharacterized protein</fullName>
    </submittedName>
</protein>
<sequence>MTLKCGEEQRNIIETQLSRLESTFEQNPRYLEEIQELLSNNGIILNLRDHGTPLKSVEEAQEHAELTFHSNFSQSTEAILNPVYASGGNSC</sequence>